<keyword evidence="10" id="KW-1185">Reference proteome</keyword>
<dbReference type="Proteomes" id="UP001354989">
    <property type="component" value="Chromosome"/>
</dbReference>
<feature type="transmembrane region" description="Helical" evidence="8">
    <location>
        <begin position="343"/>
        <end position="368"/>
    </location>
</feature>
<feature type="transmembrane region" description="Helical" evidence="8">
    <location>
        <begin position="225"/>
        <end position="249"/>
    </location>
</feature>
<feature type="transmembrane region" description="Helical" evidence="8">
    <location>
        <begin position="56"/>
        <end position="77"/>
    </location>
</feature>
<dbReference type="PANTHER" id="PTHR32024">
    <property type="entry name" value="TRK SYSTEM POTASSIUM UPTAKE PROTEIN TRKG-RELATED"/>
    <property type="match status" value="1"/>
</dbReference>
<dbReference type="PANTHER" id="PTHR32024:SF1">
    <property type="entry name" value="KTR SYSTEM POTASSIUM UPTAKE PROTEIN B"/>
    <property type="match status" value="1"/>
</dbReference>
<feature type="transmembrane region" description="Helical" evidence="8">
    <location>
        <begin position="389"/>
        <end position="408"/>
    </location>
</feature>
<dbReference type="InterPro" id="IPR003445">
    <property type="entry name" value="Cat_transpt"/>
</dbReference>
<protein>
    <submittedName>
        <fullName evidence="9">Potassium transporter</fullName>
    </submittedName>
</protein>
<dbReference type="Pfam" id="PF02386">
    <property type="entry name" value="TrkH"/>
    <property type="match status" value="1"/>
</dbReference>
<name>A0ABM7VAZ1_9BACT</name>
<accession>A0ABM7VAZ1</accession>
<comment type="subcellular location">
    <subcellularLocation>
        <location evidence="1">Cell membrane</location>
        <topology evidence="1">Multi-pass membrane protein</topology>
    </subcellularLocation>
</comment>
<sequence length="604" mass="67863">MNWNSIHEKLINQLYLTKPYADKVINATRLIITISVVIGIIYALGFELDEQRLQKVIYWLEITLNVYILNFIIRAIYSLEIKHFIREHKVELALILFVVLNKITTHHLDNYIFQLMIKNHHFSHLRHANFYFGFVSFCLLLVFINEFTDGSRFLSELKMSPPKLITLSFLLLILAGAGTLMLPAMTTAPGSMPFIDALFTSTSAVCVTGLIVVDTATYFTLKGQVVIMFLFQVGGLGIIAFAVFFSGILRGTANIKEQVLLQDYLSSESLQETKETLKAIFKLTFLIELLSSIGIYFSWQNVHFTSIGQKIYFSVFHAISAFCNAGFSLFSNNLFESGVKDCYFLHIVVAATIVFGGLGFGAMNDIFSLTKLRERMDKPWMEWKLGTKVAVWVTFGLILFGTVFYYFLEKDNSLAGLNFGQAIVASMFQSVTTRTAGFNTVDLSNIRTGTVLIMSLLMFIGACSGSTGGGIKTSTFFVIMASFFNNLRGKSRIEFGKRELPKEALFDATSIFIFAIIINVGSVFILTILQEKDTLQMIIFEQFSAFSTCGLSMGLTGHLAYWSKWILINSMFLGRVGTLTFVLALSSSKYTKNYKYPSVNMMIG</sequence>
<reference evidence="9 10" key="1">
    <citation type="submission" date="2021-12" db="EMBL/GenBank/DDBJ databases">
        <title>Genome sequencing of bacteria with rrn-lacking chromosome and rrn-plasmid.</title>
        <authorList>
            <person name="Anda M."/>
            <person name="Iwasaki W."/>
        </authorList>
    </citation>
    <scope>NUCLEOTIDE SEQUENCE [LARGE SCALE GENOMIC DNA]</scope>
    <source>
        <strain evidence="9 10">NBRC 101262</strain>
    </source>
</reference>
<feature type="transmembrane region" description="Helical" evidence="8">
    <location>
        <begin position="565"/>
        <end position="585"/>
    </location>
</feature>
<feature type="transmembrane region" description="Helical" evidence="8">
    <location>
        <begin position="451"/>
        <end position="484"/>
    </location>
</feature>
<keyword evidence="6" id="KW-0406">Ion transport</keyword>
<evidence type="ECO:0000256" key="5">
    <source>
        <dbReference type="ARBA" id="ARBA00022989"/>
    </source>
</evidence>
<evidence type="ECO:0000313" key="9">
    <source>
        <dbReference type="EMBL" id="BDC98068.1"/>
    </source>
</evidence>
<dbReference type="RefSeq" id="WP_332919731.1">
    <property type="nucleotide sequence ID" value="NZ_AP025292.1"/>
</dbReference>
<keyword evidence="7 8" id="KW-0472">Membrane</keyword>
<organism evidence="9 10">
    <name type="scientific">Persicobacter psychrovividus</name>
    <dbReference type="NCBI Taxonomy" id="387638"/>
    <lineage>
        <taxon>Bacteria</taxon>
        <taxon>Pseudomonadati</taxon>
        <taxon>Bacteroidota</taxon>
        <taxon>Cytophagia</taxon>
        <taxon>Cytophagales</taxon>
        <taxon>Persicobacteraceae</taxon>
        <taxon>Persicobacter</taxon>
    </lineage>
</organism>
<keyword evidence="4 8" id="KW-0812">Transmembrane</keyword>
<evidence type="ECO:0000256" key="8">
    <source>
        <dbReference type="SAM" id="Phobius"/>
    </source>
</evidence>
<feature type="transmembrane region" description="Helical" evidence="8">
    <location>
        <begin position="164"/>
        <end position="182"/>
    </location>
</feature>
<feature type="transmembrane region" description="Helical" evidence="8">
    <location>
        <begin position="128"/>
        <end position="144"/>
    </location>
</feature>
<evidence type="ECO:0000256" key="2">
    <source>
        <dbReference type="ARBA" id="ARBA00022448"/>
    </source>
</evidence>
<feature type="transmembrane region" description="Helical" evidence="8">
    <location>
        <begin position="279"/>
        <end position="299"/>
    </location>
</feature>
<feature type="transmembrane region" description="Helical" evidence="8">
    <location>
        <begin position="311"/>
        <end position="331"/>
    </location>
</feature>
<evidence type="ECO:0000256" key="6">
    <source>
        <dbReference type="ARBA" id="ARBA00023065"/>
    </source>
</evidence>
<evidence type="ECO:0000256" key="1">
    <source>
        <dbReference type="ARBA" id="ARBA00004651"/>
    </source>
</evidence>
<feature type="transmembrane region" description="Helical" evidence="8">
    <location>
        <begin position="24"/>
        <end position="44"/>
    </location>
</feature>
<keyword evidence="2" id="KW-0813">Transport</keyword>
<keyword evidence="5 8" id="KW-1133">Transmembrane helix</keyword>
<keyword evidence="3" id="KW-1003">Cell membrane</keyword>
<feature type="transmembrane region" description="Helical" evidence="8">
    <location>
        <begin position="194"/>
        <end position="213"/>
    </location>
</feature>
<evidence type="ECO:0000256" key="7">
    <source>
        <dbReference type="ARBA" id="ARBA00023136"/>
    </source>
</evidence>
<dbReference type="EMBL" id="AP025292">
    <property type="protein sequence ID" value="BDC98068.1"/>
    <property type="molecule type" value="Genomic_DNA"/>
</dbReference>
<evidence type="ECO:0000256" key="4">
    <source>
        <dbReference type="ARBA" id="ARBA00022692"/>
    </source>
</evidence>
<evidence type="ECO:0000256" key="3">
    <source>
        <dbReference type="ARBA" id="ARBA00022475"/>
    </source>
</evidence>
<proteinExistence type="predicted"/>
<evidence type="ECO:0000313" key="10">
    <source>
        <dbReference type="Proteomes" id="UP001354989"/>
    </source>
</evidence>
<feature type="transmembrane region" description="Helical" evidence="8">
    <location>
        <begin position="505"/>
        <end position="529"/>
    </location>
</feature>
<gene>
    <name evidence="9" type="ORF">PEPS_03490</name>
</gene>